<gene>
    <name evidence="2" type="ORF">METZ01_LOCUS317503</name>
</gene>
<accession>A0A382NU06</accession>
<dbReference type="PROSITE" id="PS50076">
    <property type="entry name" value="DNAJ_2"/>
    <property type="match status" value="1"/>
</dbReference>
<dbReference type="Pfam" id="PF00226">
    <property type="entry name" value="DnaJ"/>
    <property type="match status" value="1"/>
</dbReference>
<feature type="domain" description="J" evidence="1">
    <location>
        <begin position="174"/>
        <end position="238"/>
    </location>
</feature>
<dbReference type="AlphaFoldDB" id="A0A382NU06"/>
<dbReference type="Gene3D" id="1.10.287.110">
    <property type="entry name" value="DnaJ domain"/>
    <property type="match status" value="1"/>
</dbReference>
<dbReference type="EMBL" id="UINC01102771">
    <property type="protein sequence ID" value="SVC64649.1"/>
    <property type="molecule type" value="Genomic_DNA"/>
</dbReference>
<evidence type="ECO:0000313" key="2">
    <source>
        <dbReference type="EMBL" id="SVC64649.1"/>
    </source>
</evidence>
<dbReference type="Pfam" id="PF05099">
    <property type="entry name" value="TerB"/>
    <property type="match status" value="1"/>
</dbReference>
<organism evidence="2">
    <name type="scientific">marine metagenome</name>
    <dbReference type="NCBI Taxonomy" id="408172"/>
    <lineage>
        <taxon>unclassified sequences</taxon>
        <taxon>metagenomes</taxon>
        <taxon>ecological metagenomes</taxon>
    </lineage>
</organism>
<dbReference type="PRINTS" id="PR00625">
    <property type="entry name" value="JDOMAIN"/>
</dbReference>
<dbReference type="Gene3D" id="1.10.3680.10">
    <property type="entry name" value="TerB-like"/>
    <property type="match status" value="1"/>
</dbReference>
<dbReference type="SUPFAM" id="SSF46565">
    <property type="entry name" value="Chaperone J-domain"/>
    <property type="match status" value="1"/>
</dbReference>
<dbReference type="InterPro" id="IPR001623">
    <property type="entry name" value="DnaJ_domain"/>
</dbReference>
<dbReference type="InterPro" id="IPR007791">
    <property type="entry name" value="DjlA_N"/>
</dbReference>
<proteinExistence type="predicted"/>
<dbReference type="InterPro" id="IPR036869">
    <property type="entry name" value="J_dom_sf"/>
</dbReference>
<dbReference type="CDD" id="cd06257">
    <property type="entry name" value="DnaJ"/>
    <property type="match status" value="1"/>
</dbReference>
<protein>
    <recommendedName>
        <fullName evidence="1">J domain-containing protein</fullName>
    </recommendedName>
</protein>
<sequence>MFGGPIGALVGAAFGHAYDKDNPEVTDEKKARVLYLAYFFSCLAKVAKADGRVSEAEINVAESLMARLGLSDKMREFSINVFRKAKDGKVPIDDYLAQTGKLIGFDPTVAQSFLGGLFEMARAEDGKMSELQARILLRGEECLRLPHGTVQSWVKGGYAPPADDPDAVSISLDESYHALDVSKTATDAEVKAAYRKKCAAFHPDKIQSKGLPPEFTTFANDQLARINQAHDLIRKARGIS</sequence>
<dbReference type="CDD" id="cd07316">
    <property type="entry name" value="terB_like_DjlA"/>
    <property type="match status" value="1"/>
</dbReference>
<reference evidence="2" key="1">
    <citation type="submission" date="2018-05" db="EMBL/GenBank/DDBJ databases">
        <authorList>
            <person name="Lanie J.A."/>
            <person name="Ng W.-L."/>
            <person name="Kazmierczak K.M."/>
            <person name="Andrzejewski T.M."/>
            <person name="Davidsen T.M."/>
            <person name="Wayne K.J."/>
            <person name="Tettelin H."/>
            <person name="Glass J.I."/>
            <person name="Rusch D."/>
            <person name="Podicherti R."/>
            <person name="Tsui H.-C.T."/>
            <person name="Winkler M.E."/>
        </authorList>
    </citation>
    <scope>NUCLEOTIDE SEQUENCE</scope>
</reference>
<name>A0A382NU06_9ZZZZ</name>
<evidence type="ECO:0000259" key="1">
    <source>
        <dbReference type="PROSITE" id="PS50076"/>
    </source>
</evidence>
<dbReference type="SMART" id="SM00271">
    <property type="entry name" value="DnaJ"/>
    <property type="match status" value="1"/>
</dbReference>
<dbReference type="SUPFAM" id="SSF158682">
    <property type="entry name" value="TerB-like"/>
    <property type="match status" value="1"/>
</dbReference>
<dbReference type="InterPro" id="IPR029024">
    <property type="entry name" value="TerB-like"/>
</dbReference>